<sequence>MAENSKTRHEVVTRHRCGKGFTYRLPSGETLRDKQQRAWIKALAVPPAWQDVEISLDPSARVHATGRDAAGRKQYVYNSDWREAREQAKFDRILAFAGQLSTMRRATGQHLRRKTMCREKVLACMVRLIDGAYFRPGSERYARENDAYGLTTMRSKHLTIEDDALIFDYNGKSGQSQHRVVEDRRLARIVAELDDQPGYEIFKYYDDDGDRVDVDSRDLNDYIQEIMGEAYSAKDFRTWAGTSLAALALDELGPDDDDQISEKNVREVVERVAERLGNTPSIARASYIDPRVIESYLDGRTLSHFHTLIEAELEEGDLTGRQERAVMKLLESRLEQAAQR</sequence>
<organism evidence="9 10">
    <name type="scientific">Salinisphaera dokdonensis CL-ES53</name>
    <dbReference type="NCBI Taxonomy" id="1304272"/>
    <lineage>
        <taxon>Bacteria</taxon>
        <taxon>Pseudomonadati</taxon>
        <taxon>Pseudomonadota</taxon>
        <taxon>Gammaproteobacteria</taxon>
        <taxon>Salinisphaerales</taxon>
        <taxon>Salinisphaeraceae</taxon>
        <taxon>Salinisphaera</taxon>
    </lineage>
</organism>
<dbReference type="Gene3D" id="3.90.15.10">
    <property type="entry name" value="Topoisomerase I, Chain A, domain 3"/>
    <property type="match status" value="1"/>
</dbReference>
<keyword evidence="4" id="KW-0799">Topoisomerase</keyword>
<evidence type="ECO:0000256" key="5">
    <source>
        <dbReference type="ARBA" id="ARBA00023125"/>
    </source>
</evidence>
<dbReference type="InterPro" id="IPR013500">
    <property type="entry name" value="TopoI_cat_euk"/>
</dbReference>
<dbReference type="Proteomes" id="UP001460888">
    <property type="component" value="Unassembled WGS sequence"/>
</dbReference>
<dbReference type="SUPFAM" id="SSF56349">
    <property type="entry name" value="DNA breaking-rejoining enzymes"/>
    <property type="match status" value="1"/>
</dbReference>
<keyword evidence="6" id="KW-0413">Isomerase</keyword>
<proteinExistence type="inferred from homology"/>
<dbReference type="SUPFAM" id="SSF55869">
    <property type="entry name" value="DNA topoisomerase I domain"/>
    <property type="match status" value="1"/>
</dbReference>
<evidence type="ECO:0000259" key="7">
    <source>
        <dbReference type="Pfam" id="PF01028"/>
    </source>
</evidence>
<dbReference type="InterPro" id="IPR001631">
    <property type="entry name" value="TopoI"/>
</dbReference>
<evidence type="ECO:0000256" key="4">
    <source>
        <dbReference type="ARBA" id="ARBA00023029"/>
    </source>
</evidence>
<comment type="similarity">
    <text evidence="2">Belongs to the type IB topoisomerase family.</text>
</comment>
<dbReference type="InterPro" id="IPR049331">
    <property type="entry name" value="Top1B_N_bact"/>
</dbReference>
<protein>
    <recommendedName>
        <fullName evidence="3">DNA topoisomerase</fullName>
        <ecNumber evidence="3">5.6.2.1</ecNumber>
    </recommendedName>
</protein>
<dbReference type="EMBL" id="APND01000004">
    <property type="protein sequence ID" value="MES1930309.1"/>
    <property type="molecule type" value="Genomic_DNA"/>
</dbReference>
<dbReference type="EC" id="5.6.2.1" evidence="3"/>
<gene>
    <name evidence="9" type="ORF">SADO_13678</name>
</gene>
<feature type="domain" description="DNA topoisomerase I catalytic core eukaryotic-type" evidence="7">
    <location>
        <begin position="78"/>
        <end position="285"/>
    </location>
</feature>
<dbReference type="Gene3D" id="3.30.66.10">
    <property type="entry name" value="DNA topoisomerase I domain"/>
    <property type="match status" value="1"/>
</dbReference>
<dbReference type="Pfam" id="PF21338">
    <property type="entry name" value="Top1B_N_bact"/>
    <property type="match status" value="1"/>
</dbReference>
<dbReference type="InterPro" id="IPR035447">
    <property type="entry name" value="DNA_topo_I_N_sf"/>
</dbReference>
<dbReference type="InterPro" id="IPR011010">
    <property type="entry name" value="DNA_brk_join_enz"/>
</dbReference>
<evidence type="ECO:0000313" key="10">
    <source>
        <dbReference type="Proteomes" id="UP001460888"/>
    </source>
</evidence>
<evidence type="ECO:0000313" key="9">
    <source>
        <dbReference type="EMBL" id="MES1930309.1"/>
    </source>
</evidence>
<evidence type="ECO:0000256" key="3">
    <source>
        <dbReference type="ARBA" id="ARBA00012891"/>
    </source>
</evidence>
<evidence type="ECO:0000259" key="8">
    <source>
        <dbReference type="Pfam" id="PF21338"/>
    </source>
</evidence>
<comment type="caution">
    <text evidence="9">The sequence shown here is derived from an EMBL/GenBank/DDBJ whole genome shotgun (WGS) entry which is preliminary data.</text>
</comment>
<feature type="domain" description="DNA topoisomerase IB N-terminal" evidence="8">
    <location>
        <begin position="20"/>
        <end position="68"/>
    </location>
</feature>
<comment type="catalytic activity">
    <reaction evidence="1">
        <text>ATP-independent breakage of single-stranded DNA, followed by passage and rejoining.</text>
        <dbReference type="EC" id="5.6.2.1"/>
    </reaction>
</comment>
<dbReference type="RefSeq" id="WP_353112393.1">
    <property type="nucleotide sequence ID" value="NZ_APND01000004.1"/>
</dbReference>
<dbReference type="Gene3D" id="1.10.132.120">
    <property type="match status" value="1"/>
</dbReference>
<accession>A0ABV2B4F7</accession>
<evidence type="ECO:0000256" key="1">
    <source>
        <dbReference type="ARBA" id="ARBA00000213"/>
    </source>
</evidence>
<dbReference type="Pfam" id="PF01028">
    <property type="entry name" value="Topoisom_I"/>
    <property type="match status" value="1"/>
</dbReference>
<evidence type="ECO:0000256" key="2">
    <source>
        <dbReference type="ARBA" id="ARBA00006645"/>
    </source>
</evidence>
<keyword evidence="10" id="KW-1185">Reference proteome</keyword>
<dbReference type="PRINTS" id="PR00416">
    <property type="entry name" value="EUTPISMRASEI"/>
</dbReference>
<reference evidence="9 10" key="1">
    <citation type="submission" date="2013-03" db="EMBL/GenBank/DDBJ databases">
        <title>Salinisphaera dokdonensis CL-ES53 Genome Sequencing.</title>
        <authorList>
            <person name="Li C."/>
            <person name="Lai Q."/>
            <person name="Shao Z."/>
        </authorList>
    </citation>
    <scope>NUCLEOTIDE SEQUENCE [LARGE SCALE GENOMIC DNA]</scope>
    <source>
        <strain evidence="9 10">CL-ES53</strain>
    </source>
</reference>
<name>A0ABV2B4F7_9GAMM</name>
<evidence type="ECO:0000256" key="6">
    <source>
        <dbReference type="ARBA" id="ARBA00023235"/>
    </source>
</evidence>
<dbReference type="InterPro" id="IPR014711">
    <property type="entry name" value="TopoI_cat_a-hlx-sub_euk"/>
</dbReference>
<keyword evidence="5" id="KW-0238">DNA-binding</keyword>
<dbReference type="PROSITE" id="PS52038">
    <property type="entry name" value="TOPO_IB_2"/>
    <property type="match status" value="1"/>
</dbReference>